<evidence type="ECO:0000256" key="7">
    <source>
        <dbReference type="RuleBase" id="RU365030"/>
    </source>
</evidence>
<dbReference type="PANTHER" id="PTHR11141">
    <property type="entry name" value="PROTEIN TRANSPORT PROTEIN SEC23"/>
    <property type="match status" value="1"/>
</dbReference>
<dbReference type="PANTHER" id="PTHR11141:SF6">
    <property type="entry name" value="PROTEIN TRANSPORT PROTEIN SEC23 A"/>
    <property type="match status" value="1"/>
</dbReference>
<evidence type="ECO:0000259" key="9">
    <source>
        <dbReference type="Pfam" id="PF00626"/>
    </source>
</evidence>
<dbReference type="Pfam" id="PF04810">
    <property type="entry name" value="zf-Sec23_Sec24"/>
    <property type="match status" value="1"/>
</dbReference>
<dbReference type="InterPro" id="IPR036180">
    <property type="entry name" value="Gelsolin-like_dom_sf"/>
</dbReference>
<dbReference type="InterPro" id="IPR012990">
    <property type="entry name" value="Beta-sandwich_Sec23_24"/>
</dbReference>
<comment type="function">
    <text evidence="7">Component of the coat protein complex II (COPII) which promotes the formation of transport vesicles from the endoplasmic reticulum (ER). The coat has two main functions, the physical deformation of the endoplasmic reticulum membrane into vesicles and the selection of cargo molecules.</text>
</comment>
<dbReference type="AlphaFoldDB" id="A0A6U9PGN7"/>
<reference evidence="13" key="1">
    <citation type="submission" date="2021-01" db="EMBL/GenBank/DDBJ databases">
        <authorList>
            <person name="Corre E."/>
            <person name="Pelletier E."/>
            <person name="Niang G."/>
            <person name="Scheremetjew M."/>
            <person name="Finn R."/>
            <person name="Kale V."/>
            <person name="Holt S."/>
            <person name="Cochrane G."/>
            <person name="Meng A."/>
            <person name="Brown T."/>
            <person name="Cohen L."/>
        </authorList>
    </citation>
    <scope>NUCLEOTIDE SEQUENCE</scope>
    <source>
        <strain evidence="13">CCMP1897</strain>
    </source>
</reference>
<evidence type="ECO:0000313" key="14">
    <source>
        <dbReference type="EMBL" id="CAE0606757.1"/>
    </source>
</evidence>
<keyword evidence="7" id="KW-0813">Transport</keyword>
<evidence type="ECO:0000256" key="8">
    <source>
        <dbReference type="SAM" id="MobiDB-lite"/>
    </source>
</evidence>
<dbReference type="InterPro" id="IPR006895">
    <property type="entry name" value="Znf_Sec23_Sec24"/>
</dbReference>
<keyword evidence="7" id="KW-0653">Protein transport</keyword>
<organism evidence="13">
    <name type="scientific">Picocystis salinarum</name>
    <dbReference type="NCBI Taxonomy" id="88271"/>
    <lineage>
        <taxon>Eukaryota</taxon>
        <taxon>Viridiplantae</taxon>
        <taxon>Chlorophyta</taxon>
        <taxon>Picocystophyceae</taxon>
        <taxon>Picocystales</taxon>
        <taxon>Picocystaceae</taxon>
        <taxon>Picocystis</taxon>
    </lineage>
</organism>
<dbReference type="EMBL" id="HBIS01000671">
    <property type="protein sequence ID" value="CAE0606757.1"/>
    <property type="molecule type" value="Transcribed_RNA"/>
</dbReference>
<keyword evidence="2 7" id="KW-0256">Endoplasmic reticulum</keyword>
<dbReference type="InterPro" id="IPR006896">
    <property type="entry name" value="Sec23/24_trunk_dom"/>
</dbReference>
<dbReference type="Gene3D" id="1.20.120.730">
    <property type="entry name" value="Sec23/Sec24 helical domain"/>
    <property type="match status" value="1"/>
</dbReference>
<feature type="domain" description="Gelsolin-like" evidence="9">
    <location>
        <begin position="701"/>
        <end position="751"/>
    </location>
</feature>
<feature type="domain" description="Zinc finger Sec23/Sec24-type" evidence="10">
    <location>
        <begin position="125"/>
        <end position="157"/>
    </location>
</feature>
<comment type="subcellular location">
    <subcellularLocation>
        <location evidence="7">Cytoplasmic vesicle</location>
        <location evidence="7">COPII-coated vesicle membrane</location>
        <topology evidence="7">Peripheral membrane protein</topology>
        <orientation evidence="7">Cytoplasmic side</orientation>
    </subcellularLocation>
    <subcellularLocation>
        <location evidence="7">Endoplasmic reticulum membrane</location>
        <topology evidence="7">Peripheral membrane protein</topology>
        <orientation evidence="7">Cytoplasmic side</orientation>
    </subcellularLocation>
</comment>
<dbReference type="EMBL" id="HBIS01000670">
    <property type="protein sequence ID" value="CAE0606756.1"/>
    <property type="molecule type" value="Transcribed_RNA"/>
</dbReference>
<dbReference type="Pfam" id="PF08033">
    <property type="entry name" value="Sec23_BS"/>
    <property type="match status" value="1"/>
</dbReference>
<dbReference type="Gene3D" id="3.40.20.10">
    <property type="entry name" value="Severin"/>
    <property type="match status" value="1"/>
</dbReference>
<dbReference type="Gene3D" id="3.40.50.410">
    <property type="entry name" value="von Willebrand factor, type A domain"/>
    <property type="match status" value="1"/>
</dbReference>
<dbReference type="Pfam" id="PF00626">
    <property type="entry name" value="Gelsolin"/>
    <property type="match status" value="1"/>
</dbReference>
<dbReference type="GO" id="GO:0030127">
    <property type="term" value="C:COPII vesicle coat"/>
    <property type="evidence" value="ECO:0007669"/>
    <property type="project" value="InterPro"/>
</dbReference>
<keyword evidence="3 7" id="KW-0862">Zinc</keyword>
<dbReference type="InterPro" id="IPR029006">
    <property type="entry name" value="ADF-H/Gelsolin-like_dom_sf"/>
</dbReference>
<dbReference type="GO" id="GO:0090110">
    <property type="term" value="P:COPII-coated vesicle cargo loading"/>
    <property type="evidence" value="ECO:0007669"/>
    <property type="project" value="TreeGrafter"/>
</dbReference>
<keyword evidence="1 7" id="KW-0479">Metal-binding</keyword>
<protein>
    <recommendedName>
        <fullName evidence="7">Protein transport protein SEC23</fullName>
    </recommendedName>
</protein>
<evidence type="ECO:0000313" key="13">
    <source>
        <dbReference type="EMBL" id="CAE0606756.1"/>
    </source>
</evidence>
<keyword evidence="7" id="KW-0963">Cytoplasm</keyword>
<dbReference type="SUPFAM" id="SSF81995">
    <property type="entry name" value="beta-sandwich domain of Sec23/24"/>
    <property type="match status" value="1"/>
</dbReference>
<comment type="similarity">
    <text evidence="7">Belongs to the SEC23/SEC24 family. SEC23 subfamily.</text>
</comment>
<feature type="domain" description="Sec23/Sec24 beta-sandwich" evidence="12">
    <location>
        <begin position="466"/>
        <end position="560"/>
    </location>
</feature>
<dbReference type="InterPro" id="IPR036174">
    <property type="entry name" value="Znf_Sec23_Sec24_sf"/>
</dbReference>
<dbReference type="Pfam" id="PF04811">
    <property type="entry name" value="Sec23_trunk"/>
    <property type="match status" value="1"/>
</dbReference>
<feature type="compositionally biased region" description="Low complexity" evidence="8">
    <location>
        <begin position="43"/>
        <end position="54"/>
    </location>
</feature>
<keyword evidence="5 7" id="KW-0472">Membrane</keyword>
<dbReference type="GO" id="GO:0008270">
    <property type="term" value="F:zinc ion binding"/>
    <property type="evidence" value="ECO:0007669"/>
    <property type="project" value="InterPro"/>
</dbReference>
<keyword evidence="6 7" id="KW-0968">Cytoplasmic vesicle</keyword>
<dbReference type="Gene3D" id="2.30.30.380">
    <property type="entry name" value="Zn-finger domain of Sec23/24"/>
    <property type="match status" value="1"/>
</dbReference>
<dbReference type="GO" id="GO:0005096">
    <property type="term" value="F:GTPase activator activity"/>
    <property type="evidence" value="ECO:0007669"/>
    <property type="project" value="TreeGrafter"/>
</dbReference>
<evidence type="ECO:0000256" key="6">
    <source>
        <dbReference type="ARBA" id="ARBA00023329"/>
    </source>
</evidence>
<dbReference type="SUPFAM" id="SSF53300">
    <property type="entry name" value="vWA-like"/>
    <property type="match status" value="1"/>
</dbReference>
<dbReference type="GO" id="GO:0006886">
    <property type="term" value="P:intracellular protein transport"/>
    <property type="evidence" value="ECO:0007669"/>
    <property type="project" value="InterPro"/>
</dbReference>
<dbReference type="InterPro" id="IPR037364">
    <property type="entry name" value="Sec23"/>
</dbReference>
<feature type="domain" description="Sec23/Sec24 trunk" evidence="11">
    <location>
        <begin position="206"/>
        <end position="334"/>
    </location>
</feature>
<evidence type="ECO:0000256" key="4">
    <source>
        <dbReference type="ARBA" id="ARBA00022892"/>
    </source>
</evidence>
<evidence type="ECO:0000256" key="2">
    <source>
        <dbReference type="ARBA" id="ARBA00022824"/>
    </source>
</evidence>
<dbReference type="InterPro" id="IPR007123">
    <property type="entry name" value="Gelsolin-like_dom"/>
</dbReference>
<proteinExistence type="inferred from homology"/>
<dbReference type="Gene3D" id="2.60.40.1670">
    <property type="entry name" value="beta-sandwich domain of Sec23/24"/>
    <property type="match status" value="1"/>
</dbReference>
<evidence type="ECO:0000259" key="11">
    <source>
        <dbReference type="Pfam" id="PF04811"/>
    </source>
</evidence>
<evidence type="ECO:0000256" key="1">
    <source>
        <dbReference type="ARBA" id="ARBA00022723"/>
    </source>
</evidence>
<dbReference type="GO" id="GO:0005789">
    <property type="term" value="C:endoplasmic reticulum membrane"/>
    <property type="evidence" value="ECO:0007669"/>
    <property type="project" value="UniProtKB-SubCell"/>
</dbReference>
<name>A0A6U9PGN7_9CHLO</name>
<evidence type="ECO:0000259" key="10">
    <source>
        <dbReference type="Pfam" id="PF04810"/>
    </source>
</evidence>
<evidence type="ECO:0000256" key="5">
    <source>
        <dbReference type="ARBA" id="ARBA00023136"/>
    </source>
</evidence>
<dbReference type="InterPro" id="IPR036465">
    <property type="entry name" value="vWFA_dom_sf"/>
</dbReference>
<dbReference type="SUPFAM" id="SSF82919">
    <property type="entry name" value="Zn-finger domain of Sec23/24"/>
    <property type="match status" value="1"/>
</dbReference>
<accession>A0A6U9PGN7</accession>
<evidence type="ECO:0000259" key="12">
    <source>
        <dbReference type="Pfam" id="PF08033"/>
    </source>
</evidence>
<sequence length="829" mass="90540">MGASVQPSVDMDDRPGPTFVQADNGRNTAVGYTIPEQPRTFTSSNASLSPSNQSIPLPKSPQGFSPVVAFGDEVDEPCEQMMMLSAKSLPKSKTLVRDSGFPFGCVLSPLAARTPVPSTTDEPEFCASCGAALNLYANLDFDRNVWTCPICSKVNQIDAWPNSFLGEESPYLTCNALDFEGFGTSSDTNELMQLESYSDMTMFPTLFLIDAYLDEEDLEELKESLLSAFRALPGCCQVGIITFGSSVSVYDLNDASQVVADVLPGRESPTFSDLKPILMSSRVPILPVDQAREVAESIILSLRPFKNPQNVPARLRPRCLGSALEVAISLIKNYGKAHETGELGSDMLDQRVGSNQREFLGGRVLVMTSGPCTLGPGSVVLDDDVDHNQGSVQRSSIKYFTRVAEEARSRGVVIDVLCGGLGVAPGVSYMLPLVQETGGALLLHEGFGKLACSTIKTASCQPVFTNASFDVRLSPGIRVTQLIGPITEVGVSKSQKPARNALSGNAVQVLGLSNSTGIVVCFDPSGCKNVEYAYMQCMTRWTQPGGNNVTRILTKRMPCTDSKDQFLEGICGQAAALILAKKVAVSEDMFTDVEAVREGVEKCVGSIARVFVRKADTERGKLPRLPEELSTMAEGLYNLHRGALVGPAFGHTDERMALASQFIATNYELSQMMVVPVVYQSWGSKFEILPPVDMVMQTSCSFLLDCGAHVYIWIGQNSSKAAKEECRKLANKLCGGRWPTPVVKEAREGSSAQRYVTARLWPMRRESWGEQVHRIPNLADLDPEECYKMVEPYFRTEEPSFYEWLRELGFRPPDPVYAAPYYHYQALAP</sequence>
<dbReference type="GO" id="GO:0070971">
    <property type="term" value="C:endoplasmic reticulum exit site"/>
    <property type="evidence" value="ECO:0007669"/>
    <property type="project" value="TreeGrafter"/>
</dbReference>
<keyword evidence="4 7" id="KW-0931">ER-Golgi transport</keyword>
<evidence type="ECO:0000256" key="3">
    <source>
        <dbReference type="ARBA" id="ARBA00022833"/>
    </source>
</evidence>
<feature type="region of interest" description="Disordered" evidence="8">
    <location>
        <begin position="1"/>
        <end position="58"/>
    </location>
</feature>
<dbReference type="SUPFAM" id="SSF82754">
    <property type="entry name" value="C-terminal, gelsolin-like domain of Sec23/24"/>
    <property type="match status" value="1"/>
</dbReference>
<gene>
    <name evidence="13" type="ORF">PSAL00342_LOCUS572</name>
    <name evidence="14" type="ORF">PSAL00342_LOCUS573</name>
</gene>